<evidence type="ECO:0000313" key="3">
    <source>
        <dbReference type="Proteomes" id="UP000240892"/>
    </source>
</evidence>
<feature type="signal peptide" evidence="1">
    <location>
        <begin position="1"/>
        <end position="19"/>
    </location>
</feature>
<evidence type="ECO:0000313" key="2">
    <source>
        <dbReference type="EMBL" id="PSR47047.1"/>
    </source>
</evidence>
<reference evidence="2 3" key="1">
    <citation type="submission" date="2018-03" db="EMBL/GenBank/DDBJ databases">
        <title>First report of an OXA-48+CTX-M-M-producing Kluyvera ascorbata clone recovered from patients admitted in a University Hospital in Madrid, Spain.</title>
        <authorList>
            <person name="Hernandez-Garcia M."/>
            <person name="Leon-Sampedro R."/>
            <person name="Perez-Viso B."/>
            <person name="Morosini M.I."/>
            <person name="Lopez-Fresnena N."/>
            <person name="Coque T.M."/>
            <person name="Bonten M."/>
            <person name="Malhotra-Kumar S."/>
            <person name="Ruiz-Garbajosa P."/>
            <person name="Canton R."/>
        </authorList>
    </citation>
    <scope>NUCLEOTIDE SEQUENCE [LARGE SCALE GENOMIC DNA]</scope>
    <source>
        <strain evidence="2 3">KA2</strain>
    </source>
</reference>
<name>A0A2T2Y3G4_9ENTR</name>
<organism evidence="2 3">
    <name type="scientific">Kluyvera genomosp. 2</name>
    <dbReference type="NCBI Taxonomy" id="2774054"/>
    <lineage>
        <taxon>Bacteria</taxon>
        <taxon>Pseudomonadati</taxon>
        <taxon>Pseudomonadota</taxon>
        <taxon>Gammaproteobacteria</taxon>
        <taxon>Enterobacterales</taxon>
        <taxon>Enterobacteriaceae</taxon>
        <taxon>Kluyvera</taxon>
    </lineage>
</organism>
<evidence type="ECO:0000256" key="1">
    <source>
        <dbReference type="SAM" id="SignalP"/>
    </source>
</evidence>
<accession>A0A2T2Y3G4</accession>
<dbReference type="RefSeq" id="WP_106926603.1">
    <property type="nucleotide sequence ID" value="NZ_CABMMU010000006.1"/>
</dbReference>
<comment type="caution">
    <text evidence="2">The sequence shown here is derived from an EMBL/GenBank/DDBJ whole genome shotgun (WGS) entry which is preliminary data.</text>
</comment>
<protein>
    <submittedName>
        <fullName evidence="2">Uncharacterized protein</fullName>
    </submittedName>
</protein>
<dbReference type="EMBL" id="PYHO01000006">
    <property type="protein sequence ID" value="PSR47047.1"/>
    <property type="molecule type" value="Genomic_DNA"/>
</dbReference>
<keyword evidence="3" id="KW-1185">Reference proteome</keyword>
<sequence length="117" mass="13359">MKNLLLLLSLIFVSTPASALNFTSTALHLNCPSRGLVEITLHVYDHVSELWQGHYEVGSGHRKHDGVVLVSFTNGDRLVHRSRTDEFLYRYAGQKTWQHCRKLSEGPLHVQTLAYHH</sequence>
<gene>
    <name evidence="2" type="ORF">C8256_09495</name>
</gene>
<feature type="chain" id="PRO_5015579421" evidence="1">
    <location>
        <begin position="20"/>
        <end position="117"/>
    </location>
</feature>
<keyword evidence="1" id="KW-0732">Signal</keyword>
<dbReference type="Proteomes" id="UP000240892">
    <property type="component" value="Unassembled WGS sequence"/>
</dbReference>
<proteinExistence type="predicted"/>
<dbReference type="AlphaFoldDB" id="A0A2T2Y3G4"/>